<dbReference type="GO" id="GO:0003697">
    <property type="term" value="F:single-stranded DNA binding"/>
    <property type="evidence" value="ECO:0007669"/>
    <property type="project" value="InterPro"/>
</dbReference>
<dbReference type="GO" id="GO:0006508">
    <property type="term" value="P:proteolysis"/>
    <property type="evidence" value="ECO:0007669"/>
    <property type="project" value="UniProtKB-KW"/>
</dbReference>
<evidence type="ECO:0000313" key="10">
    <source>
        <dbReference type="Proteomes" id="UP001151234"/>
    </source>
</evidence>
<dbReference type="GO" id="GO:0106300">
    <property type="term" value="P:protein-DNA covalent cross-linking repair"/>
    <property type="evidence" value="ECO:0007669"/>
    <property type="project" value="InterPro"/>
</dbReference>
<organism evidence="9 10">
    <name type="scientific">Hoeflea prorocentri</name>
    <dbReference type="NCBI Taxonomy" id="1922333"/>
    <lineage>
        <taxon>Bacteria</taxon>
        <taxon>Pseudomonadati</taxon>
        <taxon>Pseudomonadota</taxon>
        <taxon>Alphaproteobacteria</taxon>
        <taxon>Hyphomicrobiales</taxon>
        <taxon>Rhizobiaceae</taxon>
        <taxon>Hoeflea</taxon>
    </lineage>
</organism>
<dbReference type="EC" id="3.4.-.-" evidence="8"/>
<dbReference type="GO" id="GO:0008233">
    <property type="term" value="F:peptidase activity"/>
    <property type="evidence" value="ECO:0007669"/>
    <property type="project" value="UniProtKB-KW"/>
</dbReference>
<keyword evidence="3" id="KW-0227">DNA damage</keyword>
<dbReference type="EMBL" id="JAPJZI010000001">
    <property type="protein sequence ID" value="MDA5398340.1"/>
    <property type="molecule type" value="Genomic_DNA"/>
</dbReference>
<dbReference type="Pfam" id="PF02586">
    <property type="entry name" value="SRAP"/>
    <property type="match status" value="1"/>
</dbReference>
<dbReference type="RefSeq" id="WP_267989771.1">
    <property type="nucleotide sequence ID" value="NZ_JAPJZI010000001.1"/>
</dbReference>
<evidence type="ECO:0000313" key="9">
    <source>
        <dbReference type="EMBL" id="MDA5398340.1"/>
    </source>
</evidence>
<dbReference type="Proteomes" id="UP001151234">
    <property type="component" value="Unassembled WGS sequence"/>
</dbReference>
<evidence type="ECO:0000256" key="7">
    <source>
        <dbReference type="ARBA" id="ARBA00023239"/>
    </source>
</evidence>
<accession>A0A9X3UHH5</accession>
<evidence type="ECO:0000256" key="6">
    <source>
        <dbReference type="ARBA" id="ARBA00023125"/>
    </source>
</evidence>
<reference evidence="9" key="1">
    <citation type="submission" date="2022-11" db="EMBL/GenBank/DDBJ databases">
        <title>Draft genome sequence of Hoeflea poritis E7-10 and Hoeflea prorocentri PM5-8, separated from scleractinian coral Porites lutea and marine dinoflagellate.</title>
        <authorList>
            <person name="Zhang G."/>
            <person name="Wei Q."/>
            <person name="Cai L."/>
        </authorList>
    </citation>
    <scope>NUCLEOTIDE SEQUENCE</scope>
    <source>
        <strain evidence="9">PM5-8</strain>
    </source>
</reference>
<comment type="similarity">
    <text evidence="1 8">Belongs to the SOS response-associated peptidase family.</text>
</comment>
<dbReference type="SUPFAM" id="SSF143081">
    <property type="entry name" value="BB1717-like"/>
    <property type="match status" value="1"/>
</dbReference>
<gene>
    <name evidence="9" type="ORF">OQ273_07110</name>
</gene>
<dbReference type="Gene3D" id="3.90.1680.10">
    <property type="entry name" value="SOS response associated peptidase-like"/>
    <property type="match status" value="1"/>
</dbReference>
<evidence type="ECO:0000256" key="3">
    <source>
        <dbReference type="ARBA" id="ARBA00022763"/>
    </source>
</evidence>
<keyword evidence="10" id="KW-1185">Reference proteome</keyword>
<dbReference type="InterPro" id="IPR003738">
    <property type="entry name" value="SRAP"/>
</dbReference>
<dbReference type="PANTHER" id="PTHR13604">
    <property type="entry name" value="DC12-RELATED"/>
    <property type="match status" value="1"/>
</dbReference>
<evidence type="ECO:0000256" key="2">
    <source>
        <dbReference type="ARBA" id="ARBA00022670"/>
    </source>
</evidence>
<dbReference type="GO" id="GO:0016829">
    <property type="term" value="F:lyase activity"/>
    <property type="evidence" value="ECO:0007669"/>
    <property type="project" value="UniProtKB-KW"/>
</dbReference>
<dbReference type="AlphaFoldDB" id="A0A9X3UHH5"/>
<dbReference type="PANTHER" id="PTHR13604:SF0">
    <property type="entry name" value="ABASIC SITE PROCESSING PROTEIN HMCES"/>
    <property type="match status" value="1"/>
</dbReference>
<evidence type="ECO:0000256" key="8">
    <source>
        <dbReference type="RuleBase" id="RU364100"/>
    </source>
</evidence>
<keyword evidence="5" id="KW-0190">Covalent protein-DNA linkage</keyword>
<sequence>MCGRFITTGTWAEYRKYMSILPPEIEKLNGPEPNYNTAPTSTLDIITSHDGQIGIEPVEWGFIPLWAKEAKFRSINATVEKLAEGSGFFKAGFEHNRCLIAATGYYEWTGSKGDKQPWLIHLPGEMPLFEPFTFAGIMSRNEKLDTTTFAIITLPATDNIKHIHSRVPAILKPDVLKTWMDKETGKEDALALLQKNRGSDLEFYAVSQEVGSVKNKQPDLIEPVAAL</sequence>
<keyword evidence="7" id="KW-0456">Lyase</keyword>
<comment type="caution">
    <text evidence="9">The sequence shown here is derived from an EMBL/GenBank/DDBJ whole genome shotgun (WGS) entry which is preliminary data.</text>
</comment>
<keyword evidence="2 8" id="KW-0645">Protease</keyword>
<evidence type="ECO:0000256" key="5">
    <source>
        <dbReference type="ARBA" id="ARBA00023124"/>
    </source>
</evidence>
<dbReference type="InterPro" id="IPR036590">
    <property type="entry name" value="SRAP-like"/>
</dbReference>
<protein>
    <recommendedName>
        <fullName evidence="8">Abasic site processing protein</fullName>
        <ecNumber evidence="8">3.4.-.-</ecNumber>
    </recommendedName>
</protein>
<keyword evidence="6" id="KW-0238">DNA-binding</keyword>
<evidence type="ECO:0000256" key="1">
    <source>
        <dbReference type="ARBA" id="ARBA00008136"/>
    </source>
</evidence>
<keyword evidence="4 8" id="KW-0378">Hydrolase</keyword>
<evidence type="ECO:0000256" key="4">
    <source>
        <dbReference type="ARBA" id="ARBA00022801"/>
    </source>
</evidence>
<name>A0A9X3UHH5_9HYPH</name>
<proteinExistence type="inferred from homology"/>